<gene>
    <name evidence="2" type="ORF">EVAR_29453_1</name>
</gene>
<organism evidence="2 3">
    <name type="scientific">Eumeta variegata</name>
    <name type="common">Bagworm moth</name>
    <name type="synonym">Eumeta japonica</name>
    <dbReference type="NCBI Taxonomy" id="151549"/>
    <lineage>
        <taxon>Eukaryota</taxon>
        <taxon>Metazoa</taxon>
        <taxon>Ecdysozoa</taxon>
        <taxon>Arthropoda</taxon>
        <taxon>Hexapoda</taxon>
        <taxon>Insecta</taxon>
        <taxon>Pterygota</taxon>
        <taxon>Neoptera</taxon>
        <taxon>Endopterygota</taxon>
        <taxon>Lepidoptera</taxon>
        <taxon>Glossata</taxon>
        <taxon>Ditrysia</taxon>
        <taxon>Tineoidea</taxon>
        <taxon>Psychidae</taxon>
        <taxon>Oiketicinae</taxon>
        <taxon>Eumeta</taxon>
    </lineage>
</organism>
<feature type="region of interest" description="Disordered" evidence="1">
    <location>
        <begin position="135"/>
        <end position="169"/>
    </location>
</feature>
<accession>A0A4C1VW66</accession>
<name>A0A4C1VW66_EUMVA</name>
<keyword evidence="3" id="KW-1185">Reference proteome</keyword>
<dbReference type="Proteomes" id="UP000299102">
    <property type="component" value="Unassembled WGS sequence"/>
</dbReference>
<comment type="caution">
    <text evidence="2">The sequence shown here is derived from an EMBL/GenBank/DDBJ whole genome shotgun (WGS) entry which is preliminary data.</text>
</comment>
<feature type="region of interest" description="Disordered" evidence="1">
    <location>
        <begin position="1"/>
        <end position="28"/>
    </location>
</feature>
<sequence>MGKRACGPMENRWAPPPMDTRNPRENTCLTTDKAPLQTLYENQPTKSHTQPQNELRREVETNRGGAAAYAQPLNAGFIKRLCRPVSILVVPSTLPPFMTNRYNKYENSFCIYRSRTGPRSRAGPQSESTQIKVIRNGALTEIESGTNRRRERGRDRNRARDNDGGHGRKRVQSIYKIKKFVLRPRGRSRERKLLPNIVACYGALS</sequence>
<protein>
    <submittedName>
        <fullName evidence="2">Uncharacterized protein</fullName>
    </submittedName>
</protein>
<evidence type="ECO:0000313" key="3">
    <source>
        <dbReference type="Proteomes" id="UP000299102"/>
    </source>
</evidence>
<feature type="compositionally biased region" description="Basic and acidic residues" evidence="1">
    <location>
        <begin position="146"/>
        <end position="166"/>
    </location>
</feature>
<evidence type="ECO:0000256" key="1">
    <source>
        <dbReference type="SAM" id="MobiDB-lite"/>
    </source>
</evidence>
<reference evidence="2 3" key="1">
    <citation type="journal article" date="2019" name="Commun. Biol.">
        <title>The bagworm genome reveals a unique fibroin gene that provides high tensile strength.</title>
        <authorList>
            <person name="Kono N."/>
            <person name="Nakamura H."/>
            <person name="Ohtoshi R."/>
            <person name="Tomita M."/>
            <person name="Numata K."/>
            <person name="Arakawa K."/>
        </authorList>
    </citation>
    <scope>NUCLEOTIDE SEQUENCE [LARGE SCALE GENOMIC DNA]</scope>
</reference>
<proteinExistence type="predicted"/>
<evidence type="ECO:0000313" key="2">
    <source>
        <dbReference type="EMBL" id="GBP42097.1"/>
    </source>
</evidence>
<dbReference type="EMBL" id="BGZK01000411">
    <property type="protein sequence ID" value="GBP42097.1"/>
    <property type="molecule type" value="Genomic_DNA"/>
</dbReference>
<dbReference type="AlphaFoldDB" id="A0A4C1VW66"/>